<evidence type="ECO:0000256" key="5">
    <source>
        <dbReference type="ARBA" id="ARBA00022553"/>
    </source>
</evidence>
<evidence type="ECO:0000256" key="17">
    <source>
        <dbReference type="SAM" id="MobiDB-lite"/>
    </source>
</evidence>
<feature type="region of interest" description="Disordered" evidence="17">
    <location>
        <begin position="131"/>
        <end position="150"/>
    </location>
</feature>
<keyword evidence="6" id="KW-0479">Metal-binding</keyword>
<organism evidence="19 20">
    <name type="scientific">Daubentonia madagascariensis</name>
    <name type="common">Aye-aye</name>
    <name type="synonym">Sciurus madagascariensis</name>
    <dbReference type="NCBI Taxonomy" id="31869"/>
    <lineage>
        <taxon>Eukaryota</taxon>
        <taxon>Metazoa</taxon>
        <taxon>Chordata</taxon>
        <taxon>Craniata</taxon>
        <taxon>Vertebrata</taxon>
        <taxon>Euteleostomi</taxon>
        <taxon>Mammalia</taxon>
        <taxon>Eutheria</taxon>
        <taxon>Euarchontoglires</taxon>
        <taxon>Primates</taxon>
        <taxon>Strepsirrhini</taxon>
        <taxon>Chiromyiformes</taxon>
        <taxon>Daubentoniidae</taxon>
        <taxon>Daubentonia</taxon>
    </lineage>
</organism>
<protein>
    <recommendedName>
        <fullName evidence="14">RE1-silencing transcription factor</fullName>
    </recommendedName>
    <alternativeName>
        <fullName evidence="15">Neural-restrictive silencer factor</fullName>
    </alternativeName>
</protein>
<gene>
    <name evidence="19" type="ORF">WCI35_008727</name>
</gene>
<dbReference type="Proteomes" id="UP001610411">
    <property type="component" value="Unassembled WGS sequence"/>
</dbReference>
<keyword evidence="12" id="KW-0804">Transcription</keyword>
<dbReference type="PANTHER" id="PTHR24403:SF102">
    <property type="entry name" value="RE1-SILENCING TRANSCRIPTION FACTOR"/>
    <property type="match status" value="1"/>
</dbReference>
<keyword evidence="10" id="KW-0832">Ubl conjugation</keyword>
<evidence type="ECO:0000256" key="16">
    <source>
        <dbReference type="PROSITE-ProRule" id="PRU00042"/>
    </source>
</evidence>
<dbReference type="InterPro" id="IPR013087">
    <property type="entry name" value="Znf_C2H2_type"/>
</dbReference>
<feature type="compositionally biased region" description="Basic and acidic residues" evidence="17">
    <location>
        <begin position="444"/>
        <end position="479"/>
    </location>
</feature>
<evidence type="ECO:0000256" key="15">
    <source>
        <dbReference type="ARBA" id="ARBA00082744"/>
    </source>
</evidence>
<keyword evidence="3" id="KW-0963">Cytoplasm</keyword>
<dbReference type="FunFam" id="3.30.160.60:FF:000662">
    <property type="entry name" value="RE1-silencing transcription factor A"/>
    <property type="match status" value="1"/>
</dbReference>
<keyword evidence="5" id="KW-0597">Phosphoprotein</keyword>
<dbReference type="Pfam" id="PF24540">
    <property type="entry name" value="zf-C2H2_REST"/>
    <property type="match status" value="1"/>
</dbReference>
<dbReference type="PANTHER" id="PTHR24403">
    <property type="entry name" value="ZINC FINGER PROTEIN"/>
    <property type="match status" value="1"/>
</dbReference>
<keyword evidence="11" id="KW-0805">Transcription regulation</keyword>
<evidence type="ECO:0000256" key="14">
    <source>
        <dbReference type="ARBA" id="ARBA00069738"/>
    </source>
</evidence>
<feature type="region of interest" description="Disordered" evidence="17">
    <location>
        <begin position="925"/>
        <end position="955"/>
    </location>
</feature>
<feature type="compositionally biased region" description="Basic and acidic residues" evidence="17">
    <location>
        <begin position="841"/>
        <end position="870"/>
    </location>
</feature>
<dbReference type="GO" id="GO:0005634">
    <property type="term" value="C:nucleus"/>
    <property type="evidence" value="ECO:0007669"/>
    <property type="project" value="UniProtKB-SubCell"/>
</dbReference>
<dbReference type="GO" id="GO:0045665">
    <property type="term" value="P:negative regulation of neuron differentiation"/>
    <property type="evidence" value="ECO:0007669"/>
    <property type="project" value="UniProtKB-ARBA"/>
</dbReference>
<feature type="domain" description="C2H2-type" evidence="18">
    <location>
        <begin position="1031"/>
        <end position="1053"/>
    </location>
</feature>
<evidence type="ECO:0000256" key="4">
    <source>
        <dbReference type="ARBA" id="ARBA00022491"/>
    </source>
</evidence>
<dbReference type="GO" id="GO:0005737">
    <property type="term" value="C:cytoplasm"/>
    <property type="evidence" value="ECO:0007669"/>
    <property type="project" value="UniProtKB-SubCell"/>
</dbReference>
<evidence type="ECO:0000256" key="2">
    <source>
        <dbReference type="ARBA" id="ARBA00004496"/>
    </source>
</evidence>
<keyword evidence="9" id="KW-0862">Zinc</keyword>
<feature type="compositionally biased region" description="Pro residues" evidence="17">
    <location>
        <begin position="614"/>
        <end position="645"/>
    </location>
</feature>
<dbReference type="EMBL" id="JBFSEQ010000003">
    <property type="protein sequence ID" value="KAL2780292.1"/>
    <property type="molecule type" value="Genomic_DNA"/>
</dbReference>
<feature type="domain" description="C2H2-type" evidence="18">
    <location>
        <begin position="360"/>
        <end position="387"/>
    </location>
</feature>
<dbReference type="Pfam" id="PF00096">
    <property type="entry name" value="zf-C2H2"/>
    <property type="match status" value="1"/>
</dbReference>
<evidence type="ECO:0000256" key="6">
    <source>
        <dbReference type="ARBA" id="ARBA00022723"/>
    </source>
</evidence>
<keyword evidence="8 16" id="KW-0863">Zinc-finger</keyword>
<evidence type="ECO:0000256" key="1">
    <source>
        <dbReference type="ARBA" id="ARBA00004123"/>
    </source>
</evidence>
<dbReference type="FunFam" id="3.30.160.60:FF:000448">
    <property type="entry name" value="RE1-silencing transcription factor A"/>
    <property type="match status" value="1"/>
</dbReference>
<dbReference type="FunFam" id="3.30.160.60:FF:000805">
    <property type="entry name" value="RE1-silencing transcription factor B"/>
    <property type="match status" value="1"/>
</dbReference>
<evidence type="ECO:0000256" key="13">
    <source>
        <dbReference type="ARBA" id="ARBA00023242"/>
    </source>
</evidence>
<dbReference type="FunFam" id="3.30.160.60:FF:000952">
    <property type="entry name" value="RE1-silencing transcription factor B"/>
    <property type="match status" value="1"/>
</dbReference>
<dbReference type="SMART" id="SM00355">
    <property type="entry name" value="ZnF_C2H2"/>
    <property type="match status" value="9"/>
</dbReference>
<accession>A0ABD2ENW7</accession>
<proteinExistence type="predicted"/>
<dbReference type="GO" id="GO:0061629">
    <property type="term" value="F:RNA polymerase II-specific DNA-binding transcription factor binding"/>
    <property type="evidence" value="ECO:0007669"/>
    <property type="project" value="UniProtKB-ARBA"/>
</dbReference>
<evidence type="ECO:0000256" key="8">
    <source>
        <dbReference type="ARBA" id="ARBA00022771"/>
    </source>
</evidence>
<feature type="domain" description="C2H2-type" evidence="18">
    <location>
        <begin position="303"/>
        <end position="330"/>
    </location>
</feature>
<comment type="subcellular location">
    <subcellularLocation>
        <location evidence="2">Cytoplasm</location>
    </subcellularLocation>
    <subcellularLocation>
        <location evidence="1">Nucleus</location>
    </subcellularLocation>
</comment>
<dbReference type="PROSITE" id="PS00028">
    <property type="entry name" value="ZINC_FINGER_C2H2_1"/>
    <property type="match status" value="1"/>
</dbReference>
<reference evidence="19 20" key="1">
    <citation type="journal article" date="2024" name="G3 (Bethesda)">
        <title>A hybrid genome assembly of the endangered aye-aye (Daubentonia madagascariensis).</title>
        <authorList>
            <person name="Versoza C.J."/>
            <person name="Pfeifer S.P."/>
        </authorList>
    </citation>
    <scope>NUCLEOTIDE SEQUENCE [LARGE SCALE GENOMIC DNA]</scope>
    <source>
        <strain evidence="19">6821</strain>
    </source>
</reference>
<evidence type="ECO:0000256" key="3">
    <source>
        <dbReference type="ARBA" id="ARBA00022490"/>
    </source>
</evidence>
<dbReference type="FunFam" id="3.30.160.60:FF:002187">
    <property type="entry name" value="RE1-silencing transcription factor"/>
    <property type="match status" value="1"/>
</dbReference>
<evidence type="ECO:0000313" key="19">
    <source>
        <dbReference type="EMBL" id="KAL2780291.1"/>
    </source>
</evidence>
<evidence type="ECO:0000313" key="20">
    <source>
        <dbReference type="Proteomes" id="UP001610411"/>
    </source>
</evidence>
<dbReference type="InterPro" id="IPR050688">
    <property type="entry name" value="Zinc_finger/UBP_domain"/>
</dbReference>
<dbReference type="AlphaFoldDB" id="A0ABD2ENW7"/>
<feature type="compositionally biased region" description="Polar residues" evidence="17">
    <location>
        <begin position="481"/>
        <end position="490"/>
    </location>
</feature>
<dbReference type="EMBL" id="JBFSEQ010000003">
    <property type="protein sequence ID" value="KAL2780293.1"/>
    <property type="molecule type" value="Genomic_DNA"/>
</dbReference>
<dbReference type="SUPFAM" id="SSF57667">
    <property type="entry name" value="beta-beta-alpha zinc fingers"/>
    <property type="match status" value="3"/>
</dbReference>
<dbReference type="GO" id="GO:0008270">
    <property type="term" value="F:zinc ion binding"/>
    <property type="evidence" value="ECO:0007669"/>
    <property type="project" value="UniProtKB-KW"/>
</dbReference>
<feature type="domain" description="C2H2-type" evidence="18">
    <location>
        <begin position="158"/>
        <end position="185"/>
    </location>
</feature>
<evidence type="ECO:0000256" key="9">
    <source>
        <dbReference type="ARBA" id="ARBA00022833"/>
    </source>
</evidence>
<dbReference type="Gene3D" id="3.30.160.60">
    <property type="entry name" value="Classic Zinc Finger"/>
    <property type="match status" value="5"/>
</dbReference>
<dbReference type="GO" id="GO:0017053">
    <property type="term" value="C:transcription repressor complex"/>
    <property type="evidence" value="ECO:0007669"/>
    <property type="project" value="UniProtKB-ARBA"/>
</dbReference>
<keyword evidence="7" id="KW-0677">Repeat</keyword>
<dbReference type="PROSITE" id="PS50157">
    <property type="entry name" value="ZINC_FINGER_C2H2_2"/>
    <property type="match status" value="6"/>
</dbReference>
<feature type="region of interest" description="Disordered" evidence="17">
    <location>
        <begin position="745"/>
        <end position="804"/>
    </location>
</feature>
<dbReference type="GO" id="GO:0043565">
    <property type="term" value="F:sequence-specific DNA binding"/>
    <property type="evidence" value="ECO:0007669"/>
    <property type="project" value="UniProtKB-ARBA"/>
</dbReference>
<evidence type="ECO:0000256" key="12">
    <source>
        <dbReference type="ARBA" id="ARBA00023163"/>
    </source>
</evidence>
<feature type="domain" description="C2H2-type" evidence="18">
    <location>
        <begin position="275"/>
        <end position="302"/>
    </location>
</feature>
<dbReference type="GO" id="GO:0006950">
    <property type="term" value="P:response to stress"/>
    <property type="evidence" value="ECO:0007669"/>
    <property type="project" value="UniProtKB-ARBA"/>
</dbReference>
<feature type="compositionally biased region" description="Basic and acidic residues" evidence="17">
    <location>
        <begin position="548"/>
        <end position="570"/>
    </location>
</feature>
<feature type="compositionally biased region" description="Basic and acidic residues" evidence="17">
    <location>
        <begin position="788"/>
        <end position="804"/>
    </location>
</feature>
<evidence type="ECO:0000256" key="7">
    <source>
        <dbReference type="ARBA" id="ARBA00022737"/>
    </source>
</evidence>
<dbReference type="InterPro" id="IPR036236">
    <property type="entry name" value="Znf_C2H2_sf"/>
</dbReference>
<name>A0ABD2ENW7_DAUMA</name>
<sequence>MATQVMGQSSGGGGLFTGSGSIGMALPNDMYDLHDLSKAELAAPQLIMLANVALTGEVNGSCCDYLVGEERQMAELMPVGDNNFSDSDGEGLEESPEIKGEPNGLENMELRNLELSVVEPQPVFEASGAPEVYSSNKDLPPETPGGEDKCKNLKTKPFRCKPCQYEAESEEQFVHHIRVHSAKKFFVEESAEKQAKARESGSSTPEEGDFSKGPIRCDRCGYNTNRYDHYTAHLKHHTRAGDNERVYKCIICTYTTVSEYHWRKHLRNHFPRKVYTCGKCNYFSDRKNNYVQHVRTHTGERPYKCELCPYSSSQKTHLTRHMRTHSGEKPFKCDQCSYVASNQHEVTRHARQVHNGPKPLNCPHCDYKTADRSNFKKHVELHVNPRQFNCPVCDYAASKKCNLQYHFKSKHPTCPNKTMDVSKVKLKKTKKREADLPDNNITNEKTETEQTKVKGDVAGKKNEKSVKGEKRDVSKEKKACSSVSVIQVTTRTRKSATETKEVDVHTGGNSEKFCKTKKSKRKVEAEAQSLRDPVNDEEPVTKKKKKVESKAKSSQEVLKGDSKVEEDKKQNTCMKKSTKKKTLKNKSSKRSSKPAQKGPAPMEVVQKETAQMDLPPPMEVVQMGPPPLEVVQMGPPPMEVVQKGPPPMEVVQKETAQMELPPPMEVIQEEPPQMGPAPMEVVQKGPAQVGPAPMEVVQKGPAQVGPAPMEVVQKGPAQMELPAPMEVVQKGPAQMELPPPVEVVQEGPAQMEPPPSVEVVQEEPAQMEPPPPIEPPLHMEPIPKKSPVRKDKKEKSNMQSEMARKEQVLIEVGLVPVKDSRLLKESARTQDLLPPSLLPKESLKEEASKDQKLFSEGEGNKEAPLRKVGAEEADESLAGVAAYIKDSTSVSSSGQNLNMLEGETLDDKYQTDTIVCEMEMDIDQNTTENLPGKDSAVEEPVSPLLLPPPTEESEAVSKTTLTSAPITMAVNESQEIDEDEGIHSHDGSDLSDNMSEGSDDSGLHGARPASQETSRKNAKEALAVKVSKGEFVCIFCDRSFRKEKDFSKHLNRHLVNVYFLEEAAQGQE</sequence>
<dbReference type="InterPro" id="IPR057281">
    <property type="entry name" value="Zfn-C2H2_REST"/>
</dbReference>
<keyword evidence="20" id="KW-1185">Reference proteome</keyword>
<evidence type="ECO:0000256" key="11">
    <source>
        <dbReference type="ARBA" id="ARBA00023015"/>
    </source>
</evidence>
<dbReference type="EMBL" id="JBFSEQ010000003">
    <property type="protein sequence ID" value="KAL2780291.1"/>
    <property type="molecule type" value="Genomic_DNA"/>
</dbReference>
<keyword evidence="13" id="KW-0539">Nucleus</keyword>
<feature type="domain" description="C2H2-type" evidence="18">
    <location>
        <begin position="331"/>
        <end position="359"/>
    </location>
</feature>
<keyword evidence="4" id="KW-0678">Repressor</keyword>
<comment type="caution">
    <text evidence="19">The sequence shown here is derived from an EMBL/GenBank/DDBJ whole genome shotgun (WGS) entry which is preliminary data.</text>
</comment>
<feature type="region of interest" description="Disordered" evidence="17">
    <location>
        <begin position="666"/>
        <end position="685"/>
    </location>
</feature>
<feature type="compositionally biased region" description="Basic and acidic residues" evidence="17">
    <location>
        <begin position="495"/>
        <end position="504"/>
    </location>
</feature>
<feature type="region of interest" description="Disordered" evidence="17">
    <location>
        <begin position="429"/>
        <end position="645"/>
    </location>
</feature>
<feature type="region of interest" description="Disordered" evidence="17">
    <location>
        <begin position="973"/>
        <end position="1020"/>
    </location>
</feature>
<feature type="region of interest" description="Disordered" evidence="17">
    <location>
        <begin position="822"/>
        <end position="870"/>
    </location>
</feature>
<feature type="compositionally biased region" description="Basic residues" evidence="17">
    <location>
        <begin position="576"/>
        <end position="592"/>
    </location>
</feature>
<dbReference type="GO" id="GO:0001227">
    <property type="term" value="F:DNA-binding transcription repressor activity, RNA polymerase II-specific"/>
    <property type="evidence" value="ECO:0007669"/>
    <property type="project" value="UniProtKB-ARBA"/>
</dbReference>
<evidence type="ECO:0000256" key="10">
    <source>
        <dbReference type="ARBA" id="ARBA00022843"/>
    </source>
</evidence>
<evidence type="ECO:0000259" key="18">
    <source>
        <dbReference type="PROSITE" id="PS50157"/>
    </source>
</evidence>
<feature type="compositionally biased region" description="Low complexity" evidence="17">
    <location>
        <begin position="757"/>
        <end position="766"/>
    </location>
</feature>